<evidence type="ECO:0000259" key="1">
    <source>
        <dbReference type="PROSITE" id="PS51841"/>
    </source>
</evidence>
<dbReference type="SUPFAM" id="SSF74853">
    <property type="entry name" value="Lamin A/C globular tail domain"/>
    <property type="match status" value="1"/>
</dbReference>
<proteinExistence type="predicted"/>
<gene>
    <name evidence="2" type="ORF">JHD44_09950</name>
</gene>
<accession>A0ABS0ZCR9</accession>
<dbReference type="InterPro" id="IPR036415">
    <property type="entry name" value="Lamin_tail_dom_sf"/>
</dbReference>
<name>A0ABS0ZCR9_9GAMM</name>
<evidence type="ECO:0000313" key="3">
    <source>
        <dbReference type="Proteomes" id="UP000598488"/>
    </source>
</evidence>
<dbReference type="Gene3D" id="2.60.40.1260">
    <property type="entry name" value="Lamin Tail domain"/>
    <property type="match status" value="1"/>
</dbReference>
<protein>
    <submittedName>
        <fullName evidence="2">Lamin tail domain-containing protein</fullName>
    </submittedName>
</protein>
<reference evidence="2 3" key="1">
    <citation type="submission" date="2020-12" db="EMBL/GenBank/DDBJ databases">
        <title>Comparative genome analysis of fungal antagonists Marinomonas ostreistagni 398 and M. spartinae 468.</title>
        <authorList>
            <person name="Fields J.L."/>
            <person name="Mavrodi O.V."/>
            <person name="Biber P.D."/>
            <person name="Indest K.J."/>
            <person name="Mavrodi D.V."/>
        </authorList>
    </citation>
    <scope>NUCLEOTIDE SEQUENCE [LARGE SCALE GENOMIC DNA]</scope>
    <source>
        <strain evidence="2 3">USM7</strain>
    </source>
</reference>
<dbReference type="PROSITE" id="PS51841">
    <property type="entry name" value="LTD"/>
    <property type="match status" value="1"/>
</dbReference>
<dbReference type="Pfam" id="PF00932">
    <property type="entry name" value="LTD"/>
    <property type="match status" value="1"/>
</dbReference>
<sequence>MTNFMYQTYRSIKPYLFAAFVVITALAVLAIHQTTKTQSASHLFISEVSFSNNDKQDWVELYNPSLNSVSLKGFYLSDDIDDLERFRIPFDVIVPSHGTALLYGAKAEDLPFDAIKLNFSLSNGESVILTSPSGKTQLDRIALVAPTAYKGQFSIGHNLKDSDVVEISYQPTPGHLGGVTSR</sequence>
<feature type="domain" description="LTD" evidence="1">
    <location>
        <begin position="34"/>
        <end position="148"/>
    </location>
</feature>
<keyword evidence="3" id="KW-1185">Reference proteome</keyword>
<organism evidence="2 3">
    <name type="scientific">Marinomonas ostreistagni</name>
    <dbReference type="NCBI Taxonomy" id="359209"/>
    <lineage>
        <taxon>Bacteria</taxon>
        <taxon>Pseudomonadati</taxon>
        <taxon>Pseudomonadota</taxon>
        <taxon>Gammaproteobacteria</taxon>
        <taxon>Oceanospirillales</taxon>
        <taxon>Oceanospirillaceae</taxon>
        <taxon>Marinomonas</taxon>
    </lineage>
</organism>
<evidence type="ECO:0000313" key="2">
    <source>
        <dbReference type="EMBL" id="MBJ7551003.1"/>
    </source>
</evidence>
<comment type="caution">
    <text evidence="2">The sequence shown here is derived from an EMBL/GenBank/DDBJ whole genome shotgun (WGS) entry which is preliminary data.</text>
</comment>
<dbReference type="Proteomes" id="UP000598488">
    <property type="component" value="Unassembled WGS sequence"/>
</dbReference>
<dbReference type="RefSeq" id="WP_199462604.1">
    <property type="nucleotide sequence ID" value="NZ_JAEMUH010000008.1"/>
</dbReference>
<dbReference type="EMBL" id="JAEMUH010000008">
    <property type="protein sequence ID" value="MBJ7551003.1"/>
    <property type="molecule type" value="Genomic_DNA"/>
</dbReference>
<dbReference type="InterPro" id="IPR001322">
    <property type="entry name" value="Lamin_tail_dom"/>
</dbReference>